<sequence>MEINEIMDVITALTFTICSNNPLVIKVLGPTADYIGDGIKAFTEKRVQNLNRIFKRTSEKIDKRGILTGSVPPRILKNILDEGSYVDNELAAEYFSGALAASKSDRSRDDRALTILKLLSSMSNYEIRLHYILYSAFREAFLSSGKFNVTDINKSINCELFVPISQFIDSFALEPGEDINTILEHALPGLGTRDLINQAYAYGGKEFLAKRFKTAGDGGIIAAPSLLGAQLFLAAHGYLEISANKLCDSNLDLEIWDGIIPLKEVVATR</sequence>
<accession>A0A0H5DR86</accession>
<keyword evidence="2" id="KW-1185">Reference proteome</keyword>
<protein>
    <recommendedName>
        <fullName evidence="3">DUF4393 domain-containing protein</fullName>
    </recommendedName>
</protein>
<dbReference type="OrthoDB" id="3078813at2"/>
<reference evidence="2" key="1">
    <citation type="submission" date="2015-06" db="EMBL/GenBank/DDBJ databases">
        <authorList>
            <person name="Bertelli C."/>
        </authorList>
    </citation>
    <scope>NUCLEOTIDE SEQUENCE [LARGE SCALE GENOMIC DNA]</scope>
    <source>
        <strain evidence="2">CRIB-30</strain>
    </source>
</reference>
<evidence type="ECO:0008006" key="3">
    <source>
        <dbReference type="Google" id="ProtNLM"/>
    </source>
</evidence>
<dbReference type="AlphaFoldDB" id="A0A0H5DR86"/>
<dbReference type="Proteomes" id="UP000220251">
    <property type="component" value="Unassembled WGS sequence"/>
</dbReference>
<proteinExistence type="predicted"/>
<evidence type="ECO:0000313" key="1">
    <source>
        <dbReference type="EMBL" id="CRX39196.1"/>
    </source>
</evidence>
<gene>
    <name evidence="1" type="ORF">ELAC_1871</name>
</gene>
<dbReference type="EMBL" id="CWGJ01000026">
    <property type="protein sequence ID" value="CRX39196.1"/>
    <property type="molecule type" value="Genomic_DNA"/>
</dbReference>
<organism evidence="1 2">
    <name type="scientific">Estrella lausannensis</name>
    <dbReference type="NCBI Taxonomy" id="483423"/>
    <lineage>
        <taxon>Bacteria</taxon>
        <taxon>Pseudomonadati</taxon>
        <taxon>Chlamydiota</taxon>
        <taxon>Chlamydiia</taxon>
        <taxon>Parachlamydiales</taxon>
        <taxon>Candidatus Criblamydiaceae</taxon>
        <taxon>Estrella</taxon>
    </lineage>
</organism>
<dbReference type="RefSeq" id="WP_098039061.1">
    <property type="nucleotide sequence ID" value="NZ_CWGJ01000026.1"/>
</dbReference>
<evidence type="ECO:0000313" key="2">
    <source>
        <dbReference type="Proteomes" id="UP000220251"/>
    </source>
</evidence>
<name>A0A0H5DR86_9BACT</name>